<protein>
    <submittedName>
        <fullName evidence="1">Uncharacterized protein</fullName>
    </submittedName>
</protein>
<accession>A0A838WV01</accession>
<evidence type="ECO:0000313" key="2">
    <source>
        <dbReference type="Proteomes" id="UP000580709"/>
    </source>
</evidence>
<sequence length="46" mass="4809">MSSRIATPFSPEIWDPIIDAITSVFGPLAQLSAPMSALASSTFGLL</sequence>
<organism evidence="1 2">
    <name type="scientific">Corynebacterium sanguinis</name>
    <dbReference type="NCBI Taxonomy" id="2594913"/>
    <lineage>
        <taxon>Bacteria</taxon>
        <taxon>Bacillati</taxon>
        <taxon>Actinomycetota</taxon>
        <taxon>Actinomycetes</taxon>
        <taxon>Mycobacteriales</taxon>
        <taxon>Corynebacteriaceae</taxon>
        <taxon>Corynebacterium</taxon>
    </lineage>
</organism>
<dbReference type="AlphaFoldDB" id="A0A838WV01"/>
<evidence type="ECO:0000313" key="1">
    <source>
        <dbReference type="EMBL" id="MBA4505709.1"/>
    </source>
</evidence>
<name>A0A838WV01_9CORY</name>
<dbReference type="EMBL" id="JACEOR010000450">
    <property type="protein sequence ID" value="MBA4505709.1"/>
    <property type="molecule type" value="Genomic_DNA"/>
</dbReference>
<reference evidence="1 2" key="1">
    <citation type="submission" date="2020-07" db="EMBL/GenBank/DDBJ databases">
        <authorList>
            <person name="Khare M."/>
        </authorList>
    </citation>
    <scope>NUCLEOTIDE SEQUENCE [LARGE SCALE GENOMIC DNA]</scope>
    <source>
        <strain evidence="1 2">P8776</strain>
    </source>
</reference>
<keyword evidence="2" id="KW-1185">Reference proteome</keyword>
<gene>
    <name evidence="1" type="ORF">H0H28_10355</name>
</gene>
<comment type="caution">
    <text evidence="1">The sequence shown here is derived from an EMBL/GenBank/DDBJ whole genome shotgun (WGS) entry which is preliminary data.</text>
</comment>
<proteinExistence type="predicted"/>
<dbReference type="Proteomes" id="UP000580709">
    <property type="component" value="Unassembled WGS sequence"/>
</dbReference>
<dbReference type="RefSeq" id="WP_181730002.1">
    <property type="nucleotide sequence ID" value="NZ_JACEOR010000450.1"/>
</dbReference>